<dbReference type="SUPFAM" id="SSF55781">
    <property type="entry name" value="GAF domain-like"/>
    <property type="match status" value="1"/>
</dbReference>
<accession>C5CTB8</accession>
<dbReference type="InterPro" id="IPR002197">
    <property type="entry name" value="HTH_Fis"/>
</dbReference>
<dbReference type="AlphaFoldDB" id="C5CTB8"/>
<feature type="domain" description="GAF" evidence="2">
    <location>
        <begin position="102"/>
        <end position="233"/>
    </location>
</feature>
<dbReference type="HOGENOM" id="CLU_690669_0_0_4"/>
<dbReference type="GO" id="GO:0043565">
    <property type="term" value="F:sequence-specific DNA binding"/>
    <property type="evidence" value="ECO:0007669"/>
    <property type="project" value="InterPro"/>
</dbReference>
<dbReference type="Pfam" id="PF01590">
    <property type="entry name" value="GAF"/>
    <property type="match status" value="1"/>
</dbReference>
<dbReference type="Pfam" id="PF02954">
    <property type="entry name" value="HTH_8"/>
    <property type="match status" value="1"/>
</dbReference>
<gene>
    <name evidence="4" type="ordered locus">Vapar_1592</name>
</gene>
<feature type="domain" description="DNA binding HTH" evidence="3">
    <location>
        <begin position="352"/>
        <end position="389"/>
    </location>
</feature>
<dbReference type="KEGG" id="vap:Vapar_1592"/>
<feature type="region of interest" description="Disordered" evidence="1">
    <location>
        <begin position="1"/>
        <end position="23"/>
    </location>
</feature>
<protein>
    <submittedName>
        <fullName evidence="4">Transcriptional regulator, Fis family</fullName>
    </submittedName>
</protein>
<dbReference type="InterPro" id="IPR009057">
    <property type="entry name" value="Homeodomain-like_sf"/>
</dbReference>
<reference evidence="4" key="1">
    <citation type="submission" date="2009-06" db="EMBL/GenBank/DDBJ databases">
        <title>Complete sequence of chromosome 1 of Variovorax paradoxus S110.</title>
        <authorList>
            <consortium name="US DOE Joint Genome Institute"/>
            <person name="Lucas S."/>
            <person name="Copeland A."/>
            <person name="Lapidus A."/>
            <person name="Glavina del Rio T."/>
            <person name="Tice H."/>
            <person name="Bruce D."/>
            <person name="Goodwin L."/>
            <person name="Pitluck S."/>
            <person name="Chertkov O."/>
            <person name="Brettin T."/>
            <person name="Detter J.C."/>
            <person name="Han C."/>
            <person name="Larimer F."/>
            <person name="Land M."/>
            <person name="Hauser L."/>
            <person name="Kyrpides N."/>
            <person name="Ovchinnikova G."/>
            <person name="Orwin P."/>
            <person name="Leadbetter J.R."/>
            <person name="Spain J.C."/>
            <person name="Han J.I."/>
        </authorList>
    </citation>
    <scope>NUCLEOTIDE SEQUENCE</scope>
    <source>
        <strain evidence="4">S110</strain>
    </source>
</reference>
<dbReference type="EMBL" id="CP001635">
    <property type="protein sequence ID" value="ACS18243.1"/>
    <property type="molecule type" value="Genomic_DNA"/>
</dbReference>
<dbReference type="STRING" id="543728.Vapar_1592"/>
<evidence type="ECO:0000256" key="1">
    <source>
        <dbReference type="SAM" id="MobiDB-lite"/>
    </source>
</evidence>
<dbReference type="Gene3D" id="1.10.10.60">
    <property type="entry name" value="Homeodomain-like"/>
    <property type="match status" value="1"/>
</dbReference>
<dbReference type="SUPFAM" id="SSF46689">
    <property type="entry name" value="Homeodomain-like"/>
    <property type="match status" value="1"/>
</dbReference>
<dbReference type="OrthoDB" id="9761705at2"/>
<proteinExistence type="predicted"/>
<dbReference type="InterPro" id="IPR029016">
    <property type="entry name" value="GAF-like_dom_sf"/>
</dbReference>
<evidence type="ECO:0000259" key="3">
    <source>
        <dbReference type="Pfam" id="PF02954"/>
    </source>
</evidence>
<sequence>MKQLAAPASLKKPPHPSEPIPMSASLVAPLPERSAAIAQARRELIHGEAPRSRSAVRIEPWILRSWERCLAAGRQPQQRISFEPVARSAEREAAERNRALVSAARPVIERLSRAIADTRYFAVLTDAEGIVVDVGPLPDGTEADSRYARNIARVGVDLSERAVGTSAISTALAEQESVWLHRGEHFFEDTSIYSCAGAPLFGPRGDCIGMLDLTGVQAVERPELRHLATLSARSIENMLVLNQPCELRLHLSWPGCPRGEATDGLLCIDADGTVAGANAAARQMLHEPLARSPHALHCNDLFAMPLDMLFDAARRGDAVLEVPLWSGLRVQVRPQRGGKGSAVVVPEARPRLRDVEAALIRKAVADARGNVAEAARTLGISRATVYRKLWRGRASGSAD</sequence>
<dbReference type="eggNOG" id="COG3284">
    <property type="taxonomic scope" value="Bacteria"/>
</dbReference>
<dbReference type="InterPro" id="IPR003018">
    <property type="entry name" value="GAF"/>
</dbReference>
<dbReference type="PRINTS" id="PR01590">
    <property type="entry name" value="HTHFIS"/>
</dbReference>
<evidence type="ECO:0000259" key="2">
    <source>
        <dbReference type="Pfam" id="PF01590"/>
    </source>
</evidence>
<name>C5CTB8_VARPS</name>
<evidence type="ECO:0000313" key="4">
    <source>
        <dbReference type="EMBL" id="ACS18243.1"/>
    </source>
</evidence>
<organism evidence="4">
    <name type="scientific">Variovorax paradoxus (strain S110)</name>
    <dbReference type="NCBI Taxonomy" id="543728"/>
    <lineage>
        <taxon>Bacteria</taxon>
        <taxon>Pseudomonadati</taxon>
        <taxon>Pseudomonadota</taxon>
        <taxon>Betaproteobacteria</taxon>
        <taxon>Burkholderiales</taxon>
        <taxon>Comamonadaceae</taxon>
        <taxon>Variovorax</taxon>
    </lineage>
</organism>
<dbReference type="Gene3D" id="3.30.450.40">
    <property type="match status" value="1"/>
</dbReference>